<dbReference type="RefSeq" id="WP_015250474.1">
    <property type="nucleotide sequence ID" value="NC_019892.1"/>
</dbReference>
<protein>
    <submittedName>
        <fullName evidence="1">Uncharacterized protein</fullName>
    </submittedName>
</protein>
<keyword evidence="2" id="KW-1185">Reference proteome</keyword>
<proteinExistence type="predicted"/>
<dbReference type="EMBL" id="CP003364">
    <property type="protein sequence ID" value="AGA31405.1"/>
    <property type="molecule type" value="Genomic_DNA"/>
</dbReference>
<dbReference type="OrthoDB" id="5567843at2"/>
<dbReference type="HOGENOM" id="CLU_1141977_0_0_0"/>
<dbReference type="KEGG" id="saci:Sinac_7366"/>
<accession>L0DQY1</accession>
<dbReference type="AlphaFoldDB" id="L0DQY1"/>
<evidence type="ECO:0000313" key="2">
    <source>
        <dbReference type="Proteomes" id="UP000010798"/>
    </source>
</evidence>
<sequence length="243" mass="27284">MDTELLVEQQQKDDGKRLVEQLDHDGFPVTVAFWALTSEEGPWNLYVASSSFDEAHPSEAYRSLFSAVKKIHSSWISPSDVKLLDDQDPTAQDAVEVRDRHPSPLITNFQGKRLGDLPIEKAVIYPEIASPRQSFTVTYSRDGESNDWTATVKRGPIYRMQAKGAISYSAASWTGATAADQKFANVSVLIEIDPRFAHPDLLALPDMKKLTANQARKLADEMFKQYHPDAVIEHDEDEEDGDY</sequence>
<evidence type="ECO:0000313" key="1">
    <source>
        <dbReference type="EMBL" id="AGA31405.1"/>
    </source>
</evidence>
<dbReference type="Proteomes" id="UP000010798">
    <property type="component" value="Chromosome"/>
</dbReference>
<organism evidence="1 2">
    <name type="scientific">Singulisphaera acidiphila (strain ATCC BAA-1392 / DSM 18658 / VKM B-2454 / MOB10)</name>
    <dbReference type="NCBI Taxonomy" id="886293"/>
    <lineage>
        <taxon>Bacteria</taxon>
        <taxon>Pseudomonadati</taxon>
        <taxon>Planctomycetota</taxon>
        <taxon>Planctomycetia</taxon>
        <taxon>Isosphaerales</taxon>
        <taxon>Isosphaeraceae</taxon>
        <taxon>Singulisphaera</taxon>
    </lineage>
</organism>
<dbReference type="eggNOG" id="ENOG502ZDIA">
    <property type="taxonomic scope" value="Bacteria"/>
</dbReference>
<dbReference type="STRING" id="886293.Sinac_7366"/>
<name>L0DQY1_SINAD</name>
<gene>
    <name evidence="1" type="ordered locus">Sinac_7366</name>
</gene>
<reference evidence="1 2" key="1">
    <citation type="submission" date="2012-02" db="EMBL/GenBank/DDBJ databases">
        <title>Complete sequence of chromosome of Singulisphaera acidiphila DSM 18658.</title>
        <authorList>
            <consortium name="US DOE Joint Genome Institute (JGI-PGF)"/>
            <person name="Lucas S."/>
            <person name="Copeland A."/>
            <person name="Lapidus A."/>
            <person name="Glavina del Rio T."/>
            <person name="Dalin E."/>
            <person name="Tice H."/>
            <person name="Bruce D."/>
            <person name="Goodwin L."/>
            <person name="Pitluck S."/>
            <person name="Peters L."/>
            <person name="Ovchinnikova G."/>
            <person name="Chertkov O."/>
            <person name="Kyrpides N."/>
            <person name="Mavromatis K."/>
            <person name="Ivanova N."/>
            <person name="Brettin T."/>
            <person name="Detter J.C."/>
            <person name="Han C."/>
            <person name="Larimer F."/>
            <person name="Land M."/>
            <person name="Hauser L."/>
            <person name="Markowitz V."/>
            <person name="Cheng J.-F."/>
            <person name="Hugenholtz P."/>
            <person name="Woyke T."/>
            <person name="Wu D."/>
            <person name="Tindall B."/>
            <person name="Pomrenke H."/>
            <person name="Brambilla E."/>
            <person name="Klenk H.-P."/>
            <person name="Eisen J.A."/>
        </authorList>
    </citation>
    <scope>NUCLEOTIDE SEQUENCE [LARGE SCALE GENOMIC DNA]</scope>
    <source>
        <strain evidence="2">ATCC BAA-1392 / DSM 18658 / VKM B-2454 / MOB10</strain>
    </source>
</reference>